<sequence>MTEVFTHQNQRNIQLGHRKNVVDRSGKEANTNADPETLTNGDKSRVTTTSHEPDRSISKVVPSYSWLVSAPVDFDTTAKELNEKSKQPIQPRREKSNNEIKYCNGTFMKYCQLYAAELPPSNTKRSALQYQQY</sequence>
<keyword evidence="3" id="KW-1185">Reference proteome</keyword>
<protein>
    <submittedName>
        <fullName evidence="2">Uncharacterized protein</fullName>
    </submittedName>
</protein>
<feature type="compositionally biased region" description="Polar residues" evidence="1">
    <location>
        <begin position="1"/>
        <end position="13"/>
    </location>
</feature>
<evidence type="ECO:0000256" key="1">
    <source>
        <dbReference type="SAM" id="MobiDB-lite"/>
    </source>
</evidence>
<reference evidence="2" key="1">
    <citation type="submission" date="2023-01" db="EMBL/GenBank/DDBJ databases">
        <title>Genome assembly of the deep-sea coral Lophelia pertusa.</title>
        <authorList>
            <person name="Herrera S."/>
            <person name="Cordes E."/>
        </authorList>
    </citation>
    <scope>NUCLEOTIDE SEQUENCE</scope>
    <source>
        <strain evidence="2">USNM1676648</strain>
        <tissue evidence="2">Polyp</tissue>
    </source>
</reference>
<evidence type="ECO:0000313" key="2">
    <source>
        <dbReference type="EMBL" id="KAJ7378656.1"/>
    </source>
</evidence>
<dbReference type="Proteomes" id="UP001163046">
    <property type="component" value="Unassembled WGS sequence"/>
</dbReference>
<dbReference type="EMBL" id="MU826364">
    <property type="protein sequence ID" value="KAJ7378656.1"/>
    <property type="molecule type" value="Genomic_DNA"/>
</dbReference>
<evidence type="ECO:0000313" key="3">
    <source>
        <dbReference type="Proteomes" id="UP001163046"/>
    </source>
</evidence>
<organism evidence="2 3">
    <name type="scientific">Desmophyllum pertusum</name>
    <dbReference type="NCBI Taxonomy" id="174260"/>
    <lineage>
        <taxon>Eukaryota</taxon>
        <taxon>Metazoa</taxon>
        <taxon>Cnidaria</taxon>
        <taxon>Anthozoa</taxon>
        <taxon>Hexacorallia</taxon>
        <taxon>Scleractinia</taxon>
        <taxon>Caryophylliina</taxon>
        <taxon>Caryophylliidae</taxon>
        <taxon>Desmophyllum</taxon>
    </lineage>
</organism>
<accession>A0A9X0CX00</accession>
<comment type="caution">
    <text evidence="2">The sequence shown here is derived from an EMBL/GenBank/DDBJ whole genome shotgun (WGS) entry which is preliminary data.</text>
</comment>
<name>A0A9X0CX00_9CNID</name>
<proteinExistence type="predicted"/>
<feature type="region of interest" description="Disordered" evidence="1">
    <location>
        <begin position="1"/>
        <end position="56"/>
    </location>
</feature>
<gene>
    <name evidence="2" type="ORF">OS493_021958</name>
</gene>
<dbReference type="AlphaFoldDB" id="A0A9X0CX00"/>
<feature type="compositionally biased region" description="Polar residues" evidence="1">
    <location>
        <begin position="28"/>
        <end position="50"/>
    </location>
</feature>